<dbReference type="InterPro" id="IPR041667">
    <property type="entry name" value="Cupin_8"/>
</dbReference>
<dbReference type="PANTHER" id="PTHR12461:SF105">
    <property type="entry name" value="HYPOXIA-INDUCIBLE FACTOR 1-ALPHA INHIBITOR"/>
    <property type="match status" value="1"/>
</dbReference>
<name>A0AB34IKM2_PRYPA</name>
<evidence type="ECO:0000313" key="2">
    <source>
        <dbReference type="EMBL" id="KAL1500455.1"/>
    </source>
</evidence>
<dbReference type="AlphaFoldDB" id="A0AB34IKM2"/>
<dbReference type="InterPro" id="IPR003347">
    <property type="entry name" value="JmjC_dom"/>
</dbReference>
<protein>
    <recommendedName>
        <fullName evidence="1">JmjC domain-containing protein</fullName>
    </recommendedName>
</protein>
<feature type="domain" description="JmjC" evidence="1">
    <location>
        <begin position="291"/>
        <end position="447"/>
    </location>
</feature>
<reference evidence="2 3" key="1">
    <citation type="journal article" date="2024" name="Science">
        <title>Giant polyketide synthase enzymes in the biosynthesis of giant marine polyether toxins.</title>
        <authorList>
            <person name="Fallon T.R."/>
            <person name="Shende V.V."/>
            <person name="Wierzbicki I.H."/>
            <person name="Pendleton A.L."/>
            <person name="Watervoot N.F."/>
            <person name="Auber R.P."/>
            <person name="Gonzalez D.J."/>
            <person name="Wisecaver J.H."/>
            <person name="Moore B.S."/>
        </authorList>
    </citation>
    <scope>NUCLEOTIDE SEQUENCE [LARGE SCALE GENOMIC DNA]</scope>
    <source>
        <strain evidence="2 3">12B1</strain>
    </source>
</reference>
<comment type="caution">
    <text evidence="2">The sequence shown here is derived from an EMBL/GenBank/DDBJ whole genome shotgun (WGS) entry which is preliminary data.</text>
</comment>
<accession>A0AB34IKM2</accession>
<evidence type="ECO:0000259" key="1">
    <source>
        <dbReference type="PROSITE" id="PS51184"/>
    </source>
</evidence>
<dbReference type="Pfam" id="PF13621">
    <property type="entry name" value="Cupin_8"/>
    <property type="match status" value="1"/>
</dbReference>
<gene>
    <name evidence="2" type="ORF">AB1Y20_013112</name>
</gene>
<dbReference type="PROSITE" id="PS51184">
    <property type="entry name" value="JMJC"/>
    <property type="match status" value="1"/>
</dbReference>
<dbReference type="Proteomes" id="UP001515480">
    <property type="component" value="Unassembled WGS sequence"/>
</dbReference>
<dbReference type="SUPFAM" id="SSF51197">
    <property type="entry name" value="Clavaminate synthase-like"/>
    <property type="match status" value="1"/>
</dbReference>
<organism evidence="2 3">
    <name type="scientific">Prymnesium parvum</name>
    <name type="common">Toxic golden alga</name>
    <dbReference type="NCBI Taxonomy" id="97485"/>
    <lineage>
        <taxon>Eukaryota</taxon>
        <taxon>Haptista</taxon>
        <taxon>Haptophyta</taxon>
        <taxon>Prymnesiophyceae</taxon>
        <taxon>Prymnesiales</taxon>
        <taxon>Prymnesiaceae</taxon>
        <taxon>Prymnesium</taxon>
    </lineage>
</organism>
<dbReference type="InterPro" id="IPR014710">
    <property type="entry name" value="RmlC-like_jellyroll"/>
</dbReference>
<proteinExistence type="predicted"/>
<dbReference type="PANTHER" id="PTHR12461">
    <property type="entry name" value="HYPOXIA-INDUCIBLE FACTOR 1 ALPHA INHIBITOR-RELATED"/>
    <property type="match status" value="1"/>
</dbReference>
<evidence type="ECO:0000313" key="3">
    <source>
        <dbReference type="Proteomes" id="UP001515480"/>
    </source>
</evidence>
<dbReference type="Gene3D" id="2.60.120.10">
    <property type="entry name" value="Jelly Rolls"/>
    <property type="match status" value="1"/>
</dbReference>
<sequence>MEHANRLADPESRSYGPETLRASYRALEHGAAKASIEAREKSAKGDAVAAPVAVRIEAARALLAAKLEAVFDDEDASELLDRSRHPALTALGPKIHMVPRLTVDEATRGGLAGFVERGEPVVIAGLFGASDAHHVARKWTLDYLHQIVSGGLSPSRHGAPRRGEALLNVATDVKGRCCSYYEPRRASIASGYPYPFAPTTRLYRDTFGGFVDTMRSGTMREAKEALTRASQQHRSRAMKSGFVEDDDKAATRAMGEQTAIILEEGEGALLHYLHDEVMNSEGSPQLGGQYPPGRLASDLADTAASVESLAASAGLGAMGTAKLWLGQRGVVMPLHYDATDNLYLMAYGRKRVYLAPPDALLWLYRHPNQHPYQGSSQVNLSSPSATQFPRFARSAQLYEAVVGPSDAFFLPAWWWHQFEQPFEHTGSLNLWMRPHADVGSASESQNKSPVWRDARLLPLTLHDHLEGTASQNFGARHGIILATLARRLRSPSRGSGEDNSEVERANSTLLAAAEQWKRWADDIISSAPPLKQRRGTRGGVVGYAGFVARPAAALVREFLALQFAHAAQAARGNWKPGDGWDLSQAAPLYPKQLRERCRDTPESMTATFASICDGRKGDDG</sequence>
<keyword evidence="3" id="KW-1185">Reference proteome</keyword>
<dbReference type="EMBL" id="JBGBPQ010000023">
    <property type="protein sequence ID" value="KAL1500455.1"/>
    <property type="molecule type" value="Genomic_DNA"/>
</dbReference>
<dbReference type="SMART" id="SM00558">
    <property type="entry name" value="JmjC"/>
    <property type="match status" value="1"/>
</dbReference>